<dbReference type="InterPro" id="IPR011333">
    <property type="entry name" value="SKP1/BTB/POZ_sf"/>
</dbReference>
<protein>
    <submittedName>
        <fullName evidence="8">Phototropic-responsive NPH3 family protein</fullName>
    </submittedName>
</protein>
<evidence type="ECO:0000256" key="5">
    <source>
        <dbReference type="SAM" id="MobiDB-lite"/>
    </source>
</evidence>
<dbReference type="PANTHER" id="PTHR32370">
    <property type="entry name" value="OS12G0117600 PROTEIN"/>
    <property type="match status" value="1"/>
</dbReference>
<evidence type="ECO:0000313" key="8">
    <source>
        <dbReference type="EMBL" id="KAH6832388.1"/>
    </source>
</evidence>
<sequence length="778" mass="85765">MADDGNPDERQPDSTGESEEGGGDTITRSSSNSAVADGLSSLISSVMTTFDSRAEATTRSQDQLASSLDRLTGELDKLLEDAPSPFIMQHAARISGVRKRVKSLNSVLKSVQRRIDNMDRILSAGLAHVSCLQYIAGDSLLYIGLRCRNNGGRKQRATACSITKPNKFDTVLQGEPPPQNGVGAAFLRRTPPFSQILHHLCQPRACSIFSDVAGDITIIVDGESFLLHKFPLVARSGKIRKLIADAKNTGLSKLELCNLPGGPEMFELAAKFCYGMNFVITTANVAPLRCAAEYLEMTENYQDENLLERTEAYLTEVVCRSLEKSVEVLSVCENLLPLAEEIGIPERCISAIAMNVCKEQLVSGLSRLDCDSSDLKDRCLEWWVEDLSVLGISFYGRVVVGMGQSGVRTDSIVASLMHYAQTSLKGIGKPQIWNPARTTAPSLIGSGQRTIVETLVNLLPNEKKKRRNSSCIPLNFLFGMTRVALMVDATLACRLELERRIACKLEMALLDDLLIPSVQAGDSLFDVDTIHRILVQFLQRIEEEEDEDEEENDEECGYESEEMGSRGHGCLLKVGRLVDAYLAEIAPDPYLSLDKFIAMIEAHPVLNEQECKKLCKLIDCQKLSQEACNHAAQNDRLPVHLVVRVLYFEQVRLKNGLLGSCGDGGLMSQKISSGVGSAAMSPRDTYAALRRENRELKLEISRMRVRLSDLEKEQVVMKQGMMDKSRQGSTTLLTSISKGISRFGIFRDGGGIGHNSGKKKKKQLKPTEARRSKRHSLS</sequence>
<keyword evidence="4" id="KW-0175">Coiled coil</keyword>
<evidence type="ECO:0000256" key="2">
    <source>
        <dbReference type="ARBA" id="ARBA00022786"/>
    </source>
</evidence>
<dbReference type="InterPro" id="IPR027356">
    <property type="entry name" value="NPH3_dom"/>
</dbReference>
<evidence type="ECO:0000256" key="4">
    <source>
        <dbReference type="SAM" id="Coils"/>
    </source>
</evidence>
<dbReference type="EMBL" id="SDAM02000071">
    <property type="protein sequence ID" value="KAH6832388.1"/>
    <property type="molecule type" value="Genomic_DNA"/>
</dbReference>
<dbReference type="Proteomes" id="UP001190926">
    <property type="component" value="Unassembled WGS sequence"/>
</dbReference>
<gene>
    <name evidence="8" type="ORF">C2S53_007248</name>
</gene>
<comment type="caution">
    <text evidence="8">The sequence shown here is derived from an EMBL/GenBank/DDBJ whole genome shotgun (WGS) entry which is preliminary data.</text>
</comment>
<dbReference type="PROSITE" id="PS50097">
    <property type="entry name" value="BTB"/>
    <property type="match status" value="1"/>
</dbReference>
<evidence type="ECO:0000256" key="1">
    <source>
        <dbReference type="ARBA" id="ARBA00004906"/>
    </source>
</evidence>
<feature type="coiled-coil region" evidence="4">
    <location>
        <begin position="686"/>
        <end position="713"/>
    </location>
</feature>
<dbReference type="InterPro" id="IPR000210">
    <property type="entry name" value="BTB/POZ_dom"/>
</dbReference>
<reference evidence="8 9" key="1">
    <citation type="journal article" date="2021" name="Nat. Commun.">
        <title>Incipient diploidization of the medicinal plant Perilla within 10,000 years.</title>
        <authorList>
            <person name="Zhang Y."/>
            <person name="Shen Q."/>
            <person name="Leng L."/>
            <person name="Zhang D."/>
            <person name="Chen S."/>
            <person name="Shi Y."/>
            <person name="Ning Z."/>
            <person name="Chen S."/>
        </authorList>
    </citation>
    <scope>NUCLEOTIDE SEQUENCE [LARGE SCALE GENOMIC DNA]</scope>
    <source>
        <strain evidence="9">cv. PC099</strain>
    </source>
</reference>
<dbReference type="AlphaFoldDB" id="A0AAD4PA35"/>
<keyword evidence="9" id="KW-1185">Reference proteome</keyword>
<evidence type="ECO:0000259" key="6">
    <source>
        <dbReference type="PROSITE" id="PS50097"/>
    </source>
</evidence>
<comment type="pathway">
    <text evidence="1">Protein modification; protein ubiquitination.</text>
</comment>
<dbReference type="Pfam" id="PF14712">
    <property type="entry name" value="Snapin_Pallidin"/>
    <property type="match status" value="1"/>
</dbReference>
<name>A0AAD4PA35_PERFH</name>
<feature type="region of interest" description="Disordered" evidence="5">
    <location>
        <begin position="747"/>
        <end position="778"/>
    </location>
</feature>
<accession>A0AAD4PA35</accession>
<evidence type="ECO:0000259" key="7">
    <source>
        <dbReference type="PROSITE" id="PS51649"/>
    </source>
</evidence>
<dbReference type="SMART" id="SM00225">
    <property type="entry name" value="BTB"/>
    <property type="match status" value="1"/>
</dbReference>
<dbReference type="SUPFAM" id="SSF54695">
    <property type="entry name" value="POZ domain"/>
    <property type="match status" value="1"/>
</dbReference>
<dbReference type="Pfam" id="PF00651">
    <property type="entry name" value="BTB"/>
    <property type="match status" value="1"/>
</dbReference>
<evidence type="ECO:0000313" key="9">
    <source>
        <dbReference type="Proteomes" id="UP001190926"/>
    </source>
</evidence>
<feature type="domain" description="NPH3" evidence="7">
    <location>
        <begin position="381"/>
        <end position="652"/>
    </location>
</feature>
<organism evidence="8 9">
    <name type="scientific">Perilla frutescens var. hirtella</name>
    <name type="common">Perilla citriodora</name>
    <name type="synonym">Perilla setoyensis</name>
    <dbReference type="NCBI Taxonomy" id="608512"/>
    <lineage>
        <taxon>Eukaryota</taxon>
        <taxon>Viridiplantae</taxon>
        <taxon>Streptophyta</taxon>
        <taxon>Embryophyta</taxon>
        <taxon>Tracheophyta</taxon>
        <taxon>Spermatophyta</taxon>
        <taxon>Magnoliopsida</taxon>
        <taxon>eudicotyledons</taxon>
        <taxon>Gunneridae</taxon>
        <taxon>Pentapetalae</taxon>
        <taxon>asterids</taxon>
        <taxon>lamiids</taxon>
        <taxon>Lamiales</taxon>
        <taxon>Lamiaceae</taxon>
        <taxon>Nepetoideae</taxon>
        <taxon>Elsholtzieae</taxon>
        <taxon>Perilla</taxon>
    </lineage>
</organism>
<feature type="domain" description="BTB" evidence="6">
    <location>
        <begin position="214"/>
        <end position="282"/>
    </location>
</feature>
<proteinExistence type="inferred from homology"/>
<feature type="region of interest" description="Disordered" evidence="5">
    <location>
        <begin position="1"/>
        <end position="34"/>
    </location>
</feature>
<dbReference type="InterPro" id="IPR028119">
    <property type="entry name" value="Snapin/Pallidin/Snn1"/>
</dbReference>
<keyword evidence="2" id="KW-0833">Ubl conjugation pathway</keyword>
<dbReference type="Gene3D" id="3.30.710.10">
    <property type="entry name" value="Potassium Channel Kv1.1, Chain A"/>
    <property type="match status" value="1"/>
</dbReference>
<comment type="similarity">
    <text evidence="3">Belongs to the NPH3 family.</text>
</comment>
<dbReference type="Pfam" id="PF03000">
    <property type="entry name" value="NPH3"/>
    <property type="match status" value="1"/>
</dbReference>
<evidence type="ECO:0000256" key="3">
    <source>
        <dbReference type="PROSITE-ProRule" id="PRU00982"/>
    </source>
</evidence>
<dbReference type="PROSITE" id="PS51649">
    <property type="entry name" value="NPH3"/>
    <property type="match status" value="1"/>
</dbReference>
<dbReference type="InterPro" id="IPR043454">
    <property type="entry name" value="NPH3/RPT2-like"/>
</dbReference>